<evidence type="ECO:0000313" key="2">
    <source>
        <dbReference type="Proteomes" id="UP000433101"/>
    </source>
</evidence>
<dbReference type="EMBL" id="WUMV01000003">
    <property type="protein sequence ID" value="MXN65519.1"/>
    <property type="molecule type" value="Genomic_DNA"/>
</dbReference>
<sequence>MLTTGRMQDAPVTFPKPMRRQAFAREGSPVDSRLAPVANRTRRLMRIEVLDFSEAFISRYE</sequence>
<proteinExistence type="predicted"/>
<protein>
    <submittedName>
        <fullName evidence="1">Uncharacterized protein</fullName>
    </submittedName>
</protein>
<name>A0A7X3S887_9HYPH</name>
<gene>
    <name evidence="1" type="ORF">GR183_11460</name>
</gene>
<dbReference type="Proteomes" id="UP000433101">
    <property type="component" value="Unassembled WGS sequence"/>
</dbReference>
<accession>A0A7X3S887</accession>
<comment type="caution">
    <text evidence="1">The sequence shown here is derived from an EMBL/GenBank/DDBJ whole genome shotgun (WGS) entry which is preliminary data.</text>
</comment>
<reference evidence="1 2" key="1">
    <citation type="submission" date="2019-12" db="EMBL/GenBank/DDBJ databases">
        <authorList>
            <person name="Li M."/>
        </authorList>
    </citation>
    <scope>NUCLEOTIDE SEQUENCE [LARGE SCALE GENOMIC DNA]</scope>
    <source>
        <strain evidence="1 2">GBMRC 2046</strain>
    </source>
</reference>
<dbReference type="RefSeq" id="WP_160775692.1">
    <property type="nucleotide sequence ID" value="NZ_WUMV01000003.1"/>
</dbReference>
<evidence type="ECO:0000313" key="1">
    <source>
        <dbReference type="EMBL" id="MXN65519.1"/>
    </source>
</evidence>
<dbReference type="AlphaFoldDB" id="A0A7X3S887"/>
<organism evidence="1 2">
    <name type="scientific">Stappia sediminis</name>
    <dbReference type="NCBI Taxonomy" id="2692190"/>
    <lineage>
        <taxon>Bacteria</taxon>
        <taxon>Pseudomonadati</taxon>
        <taxon>Pseudomonadota</taxon>
        <taxon>Alphaproteobacteria</taxon>
        <taxon>Hyphomicrobiales</taxon>
        <taxon>Stappiaceae</taxon>
        <taxon>Stappia</taxon>
    </lineage>
</organism>
<keyword evidence="2" id="KW-1185">Reference proteome</keyword>